<reference evidence="2" key="1">
    <citation type="submission" date="2019-06" db="EMBL/GenBank/DDBJ databases">
        <title>Complete Genome Sequence of Xanthomonas spp. Siphophage Samson.</title>
        <authorList>
            <person name="Clark S."/>
            <person name="Le T."/>
            <person name="Moreland R."/>
            <person name="Gonzalez C.F."/>
            <person name="Liu M."/>
            <person name="Ramsey J."/>
        </authorList>
    </citation>
    <scope>NUCLEOTIDE SEQUENCE [LARGE SCALE GENOMIC DNA]</scope>
</reference>
<gene>
    <name evidence="1" type="ORF">Samson_005</name>
</gene>
<protein>
    <submittedName>
        <fullName evidence="1">O-spanin</fullName>
    </submittedName>
</protein>
<keyword evidence="2" id="KW-1185">Reference proteome</keyword>
<accession>A0A5B9NCW4</accession>
<evidence type="ECO:0000313" key="1">
    <source>
        <dbReference type="EMBL" id="QEG09321.1"/>
    </source>
</evidence>
<dbReference type="EMBL" id="MN062187">
    <property type="protein sequence ID" value="QEG09321.1"/>
    <property type="molecule type" value="Genomic_DNA"/>
</dbReference>
<proteinExistence type="predicted"/>
<dbReference type="Proteomes" id="UP000323235">
    <property type="component" value="Segment"/>
</dbReference>
<evidence type="ECO:0000313" key="2">
    <source>
        <dbReference type="Proteomes" id="UP000323235"/>
    </source>
</evidence>
<sequence length="93" mass="10083">MRTKLLPIMLLLTTTTFLSGCATNGRATKPPQSIAETVQTKPVVIDTACDWVRAIWVSKSDDITPGTARQILNHNQAVVKNCGPQKPPKVDSP</sequence>
<organism evidence="1 2">
    <name type="scientific">Xanthomonas phage Samson</name>
    <dbReference type="NCBI Taxonomy" id="2596676"/>
    <lineage>
        <taxon>Viruses</taxon>
        <taxon>Duplodnaviria</taxon>
        <taxon>Heunggongvirae</taxon>
        <taxon>Uroviricota</taxon>
        <taxon>Caudoviricetes</taxon>
        <taxon>Jondennisvirinae</taxon>
        <taxon>Septimatrevirus</taxon>
        <taxon>Septimatrevirus samson</taxon>
    </lineage>
</organism>
<dbReference type="PROSITE" id="PS51257">
    <property type="entry name" value="PROKAR_LIPOPROTEIN"/>
    <property type="match status" value="1"/>
</dbReference>
<name>A0A5B9NCW4_9CAUD</name>